<evidence type="ECO:0000313" key="6">
    <source>
        <dbReference type="Proteomes" id="UP000460318"/>
    </source>
</evidence>
<evidence type="ECO:0000313" key="5">
    <source>
        <dbReference type="EMBL" id="MWV45928.1"/>
    </source>
</evidence>
<feature type="compositionally biased region" description="Low complexity" evidence="2">
    <location>
        <begin position="410"/>
        <end position="434"/>
    </location>
</feature>
<dbReference type="RefSeq" id="WP_160499512.1">
    <property type="nucleotide sequence ID" value="NZ_WUBI01000003.1"/>
</dbReference>
<keyword evidence="1" id="KW-0175">Coiled coil</keyword>
<dbReference type="Pfam" id="PF04773">
    <property type="entry name" value="FecR"/>
    <property type="match status" value="1"/>
</dbReference>
<feature type="signal peptide" evidence="3">
    <location>
        <begin position="1"/>
        <end position="31"/>
    </location>
</feature>
<name>A0A7X3ILX8_9BACL</name>
<evidence type="ECO:0000256" key="1">
    <source>
        <dbReference type="SAM" id="Coils"/>
    </source>
</evidence>
<gene>
    <name evidence="5" type="ORF">GRF59_20125</name>
</gene>
<dbReference type="CDD" id="cd06503">
    <property type="entry name" value="ATP-synt_Fo_b"/>
    <property type="match status" value="1"/>
</dbReference>
<proteinExistence type="predicted"/>
<keyword evidence="6" id="KW-1185">Reference proteome</keyword>
<evidence type="ECO:0000259" key="4">
    <source>
        <dbReference type="Pfam" id="PF04773"/>
    </source>
</evidence>
<dbReference type="InterPro" id="IPR006860">
    <property type="entry name" value="FecR"/>
</dbReference>
<evidence type="ECO:0000256" key="2">
    <source>
        <dbReference type="SAM" id="MobiDB-lite"/>
    </source>
</evidence>
<evidence type="ECO:0000256" key="3">
    <source>
        <dbReference type="SAM" id="SignalP"/>
    </source>
</evidence>
<reference evidence="5 6" key="1">
    <citation type="submission" date="2019-12" db="EMBL/GenBank/DDBJ databases">
        <title>Paenibacillus sp. nov., an endophytic bacterium isolated from the stem of Dendrobium.</title>
        <authorList>
            <person name="Zhao R."/>
        </authorList>
    </citation>
    <scope>NUCLEOTIDE SEQUENCE [LARGE SCALE GENOMIC DNA]</scope>
    <source>
        <strain evidence="5 6">HJL G12</strain>
    </source>
</reference>
<feature type="region of interest" description="Disordered" evidence="2">
    <location>
        <begin position="361"/>
        <end position="466"/>
    </location>
</feature>
<feature type="compositionally biased region" description="Polar residues" evidence="2">
    <location>
        <begin position="291"/>
        <end position="309"/>
    </location>
</feature>
<dbReference type="AlphaFoldDB" id="A0A7X3ILX8"/>
<feature type="region of interest" description="Disordered" evidence="2">
    <location>
        <begin position="289"/>
        <end position="332"/>
    </location>
</feature>
<keyword evidence="3" id="KW-0732">Signal</keyword>
<protein>
    <recommendedName>
        <fullName evidence="4">FecR protein domain-containing protein</fullName>
    </recommendedName>
</protein>
<dbReference type="Gene3D" id="2.60.120.1440">
    <property type="match status" value="1"/>
</dbReference>
<feature type="compositionally biased region" description="Basic and acidic residues" evidence="2">
    <location>
        <begin position="313"/>
        <end position="332"/>
    </location>
</feature>
<comment type="caution">
    <text evidence="5">The sequence shown here is derived from an EMBL/GenBank/DDBJ whole genome shotgun (WGS) entry which is preliminary data.</text>
</comment>
<feature type="chain" id="PRO_5031547813" description="FecR protein domain-containing protein" evidence="3">
    <location>
        <begin position="32"/>
        <end position="721"/>
    </location>
</feature>
<accession>A0A7X3ILX8</accession>
<sequence length="721" mass="79291">MKNNRLTFKIAGPMAALLLGLSAAVGGTASAADTANRSIVISEIKGTAYISHGGAKQIHAYKGMELRAGDRIISGTGGMTLSIPDAGDQITLGDNSELNVLLLNTANGHTATKLQLLRGTAYADVHDLRKSQDSFELSPSDRRLEVKGTHFYVGVDPVTGQSTIFVAAGTVNASPQGNTVSGGDSSTLLYPGQQLVSDFGSEPGNPGFSAIDIQQFIENSSPEIIEAFIHNLAEIQNENNEFLEQIQNQEELEKIQKNLNTLISDIVNQALDNNKISQSAVEKAIEEANRKISNPNQQIDLNHTSTLDPTKNPLDEASKKQQEAERKRKEQEELIKRQQQEELNKKMQELEKLNEMKKKLEEANQKAQEEKERKAKEDYEKQLSEAQKEQFKKDQDQRQQDREQMGSSKPASTQPPTSPGSGSSTGGSVSSTNPPVTPPVDPPVDPPVKPPTDPTEFNLDFLENPTGDRLIGENHLLDFKVRSEKLDPKMPIKIKVTYTPDREVSFDGIAYYYSYKDYLSMGNFLNRGVTLDAGGGTPFTLEELSENPVSLRTIWGEPATYSITVELIQTGETEKSLGTYTRSFNVVSGYPLINGIDGSDVEQLLQPPTGVDPANLRLQLSLRKHEDGGIAAAPGQHFKLFYHGRQVGNSETNSDGTLNLDYPADDEEQTQEGYKLVWLGAAFGEYELTGQWYVVNGVEGSEEKTEVEDPFRFHYSIKAPL</sequence>
<feature type="coiled-coil region" evidence="1">
    <location>
        <begin position="225"/>
        <end position="252"/>
    </location>
</feature>
<feature type="domain" description="FecR protein" evidence="4">
    <location>
        <begin position="74"/>
        <end position="171"/>
    </location>
</feature>
<feature type="compositionally biased region" description="Pro residues" evidence="2">
    <location>
        <begin position="435"/>
        <end position="453"/>
    </location>
</feature>
<organism evidence="5 6">
    <name type="scientific">Paenibacillus dendrobii</name>
    <dbReference type="NCBI Taxonomy" id="2691084"/>
    <lineage>
        <taxon>Bacteria</taxon>
        <taxon>Bacillati</taxon>
        <taxon>Bacillota</taxon>
        <taxon>Bacilli</taxon>
        <taxon>Bacillales</taxon>
        <taxon>Paenibacillaceae</taxon>
        <taxon>Paenibacillus</taxon>
    </lineage>
</organism>
<dbReference type="EMBL" id="WUBI01000003">
    <property type="protein sequence ID" value="MWV45928.1"/>
    <property type="molecule type" value="Genomic_DNA"/>
</dbReference>
<feature type="compositionally biased region" description="Basic and acidic residues" evidence="2">
    <location>
        <begin position="361"/>
        <end position="404"/>
    </location>
</feature>
<dbReference type="Proteomes" id="UP000460318">
    <property type="component" value="Unassembled WGS sequence"/>
</dbReference>
<dbReference type="PANTHER" id="PTHR38731">
    <property type="entry name" value="LIPL45-RELATED LIPOPROTEIN-RELATED"/>
    <property type="match status" value="1"/>
</dbReference>